<reference evidence="3 4" key="1">
    <citation type="journal article" date="2021" name="Genome Biol. Evol.">
        <title>Complete Genome Sequencing of a Novel Gloeobacter Species from a Waterfall Cave in Mexico.</title>
        <authorList>
            <person name="Saw J.H."/>
            <person name="Cardona T."/>
            <person name="Montejano G."/>
        </authorList>
    </citation>
    <scope>NUCLEOTIDE SEQUENCE [LARGE SCALE GENOMIC DNA]</scope>
    <source>
        <strain evidence="3">MG652769</strain>
    </source>
</reference>
<sequence length="622" mass="69049">MTYRKKLIEVALPLDAINKASAREKSIRHGHPSTLHLWWARRPLAACRAVLFASLIDDPDQPDVPEELLRQIDALPPPMIPDKAWNELNIVEQRRQRLFAFIEKLVQWENSNNEAILTTARALIHAATDGNPPPVYDPFCGGGSIPLEAQRLGLEAHASDLNPVAVLITKALIEIPPKFANQPPVNPESRSKALFGDWKGAQGLAEDVRYYGKWMRDEAFKRIGHLYPALTPRPPLPEGEGGKKVGRKKWEVSGALQERMKEVAREFRKQPTASEAILWEALRDRQLEGRKFRRQHPIGPFVVDFYCDAEQLVVEVDGPIHQEQQEADQKRQELLESLGLRFVRITSELVETNLPAAINTIRSTFLPSSTPPLSPRERGPGGEGSPTVIAWLWARTVRCPNPGCGAQMPLVRSFALSTKKGKETWVEPVIDRTQQPPAVRFEIKTGPGKPPDPPKVGRGATFRCLACNQVANEGHIKAEGMAGRMGAQMMAIVAEGKRSRVYLPATEEHEAIAASAKPTWKPENVLQGNPRYISPPPYGMVTFADLFTPRQLTALTTFSDLVSEVREKVIADAKEASLRCGEQSCSDSAKNAMAYADAVAMYSGIAVSKSADYWSNICIWRS</sequence>
<dbReference type="Gene3D" id="3.40.960.10">
    <property type="entry name" value="VSR Endonuclease"/>
    <property type="match status" value="1"/>
</dbReference>
<dbReference type="InterPro" id="IPR007569">
    <property type="entry name" value="DUF559"/>
</dbReference>
<protein>
    <submittedName>
        <fullName evidence="3">DUF559 domain-containing protein</fullName>
    </submittedName>
</protein>
<dbReference type="InterPro" id="IPR047216">
    <property type="entry name" value="Endonuclease_DUF559_bact"/>
</dbReference>
<evidence type="ECO:0000259" key="2">
    <source>
        <dbReference type="Pfam" id="PF06634"/>
    </source>
</evidence>
<dbReference type="Proteomes" id="UP001054846">
    <property type="component" value="Chromosome"/>
</dbReference>
<dbReference type="CDD" id="cd01038">
    <property type="entry name" value="Endonuclease_DUF559"/>
    <property type="match status" value="1"/>
</dbReference>
<name>A0ABY3PJ35_9CYAN</name>
<accession>A0ABY3PJ35</accession>
<organism evidence="3 4">
    <name type="scientific">Gloeobacter morelensis MG652769</name>
    <dbReference type="NCBI Taxonomy" id="2781736"/>
    <lineage>
        <taxon>Bacteria</taxon>
        <taxon>Bacillati</taxon>
        <taxon>Cyanobacteriota</taxon>
        <taxon>Cyanophyceae</taxon>
        <taxon>Gloeobacterales</taxon>
        <taxon>Gloeobacteraceae</taxon>
        <taxon>Gloeobacter</taxon>
        <taxon>Gloeobacter morelensis</taxon>
    </lineage>
</organism>
<evidence type="ECO:0000313" key="4">
    <source>
        <dbReference type="Proteomes" id="UP001054846"/>
    </source>
</evidence>
<gene>
    <name evidence="3" type="ORF">ISF26_17885</name>
</gene>
<dbReference type="RefSeq" id="WP_230840689.1">
    <property type="nucleotide sequence ID" value="NZ_CP063845.1"/>
</dbReference>
<dbReference type="SUPFAM" id="SSF52980">
    <property type="entry name" value="Restriction endonuclease-like"/>
    <property type="match status" value="1"/>
</dbReference>
<feature type="domain" description="DUF559" evidence="1">
    <location>
        <begin position="259"/>
        <end position="362"/>
    </location>
</feature>
<evidence type="ECO:0000313" key="3">
    <source>
        <dbReference type="EMBL" id="UFP93638.1"/>
    </source>
</evidence>
<keyword evidence="4" id="KW-1185">Reference proteome</keyword>
<dbReference type="Pfam" id="PF06634">
    <property type="entry name" value="DUF1156"/>
    <property type="match status" value="1"/>
</dbReference>
<dbReference type="InterPro" id="IPR009537">
    <property type="entry name" value="DUF1156"/>
</dbReference>
<feature type="domain" description="DUF1156" evidence="2">
    <location>
        <begin position="11"/>
        <end position="63"/>
    </location>
</feature>
<dbReference type="Gene3D" id="3.40.50.150">
    <property type="entry name" value="Vaccinia Virus protein VP39"/>
    <property type="match status" value="1"/>
</dbReference>
<dbReference type="Pfam" id="PF04480">
    <property type="entry name" value="DUF559"/>
    <property type="match status" value="1"/>
</dbReference>
<dbReference type="PANTHER" id="PTHR38590">
    <property type="entry name" value="BLL0828 PROTEIN"/>
    <property type="match status" value="1"/>
</dbReference>
<dbReference type="InterPro" id="IPR029063">
    <property type="entry name" value="SAM-dependent_MTases_sf"/>
</dbReference>
<dbReference type="SUPFAM" id="SSF53335">
    <property type="entry name" value="S-adenosyl-L-methionine-dependent methyltransferases"/>
    <property type="match status" value="1"/>
</dbReference>
<dbReference type="EMBL" id="CP063845">
    <property type="protein sequence ID" value="UFP93638.1"/>
    <property type="molecule type" value="Genomic_DNA"/>
</dbReference>
<dbReference type="PANTHER" id="PTHR38590:SF1">
    <property type="entry name" value="BLL0828 PROTEIN"/>
    <property type="match status" value="1"/>
</dbReference>
<evidence type="ECO:0000259" key="1">
    <source>
        <dbReference type="Pfam" id="PF04480"/>
    </source>
</evidence>
<proteinExistence type="predicted"/>
<dbReference type="InterPro" id="IPR011335">
    <property type="entry name" value="Restrct_endonuc-II-like"/>
</dbReference>